<keyword evidence="2" id="KW-1185">Reference proteome</keyword>
<dbReference type="Proteomes" id="UP000253551">
    <property type="component" value="Unassembled WGS sequence"/>
</dbReference>
<organism evidence="1 2">
    <name type="scientific">Rhizopus stolonifer</name>
    <name type="common">Rhizopus nigricans</name>
    <dbReference type="NCBI Taxonomy" id="4846"/>
    <lineage>
        <taxon>Eukaryota</taxon>
        <taxon>Fungi</taxon>
        <taxon>Fungi incertae sedis</taxon>
        <taxon>Mucoromycota</taxon>
        <taxon>Mucoromycotina</taxon>
        <taxon>Mucoromycetes</taxon>
        <taxon>Mucorales</taxon>
        <taxon>Mucorineae</taxon>
        <taxon>Rhizopodaceae</taxon>
        <taxon>Rhizopus</taxon>
    </lineage>
</organism>
<name>A0A367KTA1_RHIST</name>
<accession>A0A367KTA1</accession>
<dbReference type="AlphaFoldDB" id="A0A367KTA1"/>
<dbReference type="OrthoDB" id="2288259at2759"/>
<evidence type="ECO:0000313" key="2">
    <source>
        <dbReference type="Proteomes" id="UP000253551"/>
    </source>
</evidence>
<comment type="caution">
    <text evidence="1">The sequence shown here is derived from an EMBL/GenBank/DDBJ whole genome shotgun (WGS) entry which is preliminary data.</text>
</comment>
<sequence>MGEFTEENVAICSKKIEDIGDVDICYLVDPTDPVLVLDIRVNTLPFKFHRYISNQEESNSKIPSQETQEKERVFHERSSSMCSISREQAICIFYCKEFNEENVRSLLKKINKLEELELCYDDDPKYPLLVTRVRINAEHSKYKKYEDSYVAKKKIT</sequence>
<gene>
    <name evidence="1" type="ORF">CU098_008385</name>
</gene>
<reference evidence="1 2" key="1">
    <citation type="journal article" date="2018" name="G3 (Bethesda)">
        <title>Phylogenetic and Phylogenomic Definition of Rhizopus Species.</title>
        <authorList>
            <person name="Gryganskyi A.P."/>
            <person name="Golan J."/>
            <person name="Dolatabadi S."/>
            <person name="Mondo S."/>
            <person name="Robb S."/>
            <person name="Idnurm A."/>
            <person name="Muszewska A."/>
            <person name="Steczkiewicz K."/>
            <person name="Masonjones S."/>
            <person name="Liao H.L."/>
            <person name="Gajdeczka M.T."/>
            <person name="Anike F."/>
            <person name="Vuek A."/>
            <person name="Anishchenko I.M."/>
            <person name="Voigt K."/>
            <person name="de Hoog G.S."/>
            <person name="Smith M.E."/>
            <person name="Heitman J."/>
            <person name="Vilgalys R."/>
            <person name="Stajich J.E."/>
        </authorList>
    </citation>
    <scope>NUCLEOTIDE SEQUENCE [LARGE SCALE GENOMIC DNA]</scope>
    <source>
        <strain evidence="1 2">LSU 92-RS-03</strain>
    </source>
</reference>
<evidence type="ECO:0000313" key="1">
    <source>
        <dbReference type="EMBL" id="RCI05406.1"/>
    </source>
</evidence>
<proteinExistence type="predicted"/>
<dbReference type="EMBL" id="PJQM01000397">
    <property type="protein sequence ID" value="RCI05406.1"/>
    <property type="molecule type" value="Genomic_DNA"/>
</dbReference>
<protein>
    <submittedName>
        <fullName evidence="1">Uncharacterized protein</fullName>
    </submittedName>
</protein>